<dbReference type="PANTHER" id="PTHR36113:SF3">
    <property type="entry name" value="SLL5075 PROTEIN"/>
    <property type="match status" value="1"/>
</dbReference>
<name>A0A1S8L473_9CLOT</name>
<protein>
    <submittedName>
        <fullName evidence="1">Uncharacterized protein</fullName>
    </submittedName>
</protein>
<dbReference type="InterPro" id="IPR004360">
    <property type="entry name" value="Glyas_Fos-R_dOase_dom"/>
</dbReference>
<dbReference type="PANTHER" id="PTHR36113">
    <property type="entry name" value="LYASE, PUTATIVE-RELATED-RELATED"/>
    <property type="match status" value="1"/>
</dbReference>
<proteinExistence type="predicted"/>
<dbReference type="RefSeq" id="WP_077833704.1">
    <property type="nucleotide sequence ID" value="NZ_CP096983.1"/>
</dbReference>
<dbReference type="STRING" id="84029.CROST_23720"/>
<dbReference type="PROSITE" id="PS51819">
    <property type="entry name" value="VOC"/>
    <property type="match status" value="1"/>
</dbReference>
<gene>
    <name evidence="1" type="ORF">CROST_026130</name>
</gene>
<accession>A0A1S8L473</accession>
<reference evidence="1 2" key="1">
    <citation type="submission" date="2022-04" db="EMBL/GenBank/DDBJ databases">
        <title>Genome sequence of C. roseum typestrain.</title>
        <authorList>
            <person name="Poehlein A."/>
            <person name="Schoch T."/>
            <person name="Duerre P."/>
            <person name="Daniel R."/>
        </authorList>
    </citation>
    <scope>NUCLEOTIDE SEQUENCE [LARGE SCALE GENOMIC DNA]</scope>
    <source>
        <strain evidence="1 2">DSM 7320</strain>
    </source>
</reference>
<evidence type="ECO:0000313" key="1">
    <source>
        <dbReference type="EMBL" id="URZ11896.1"/>
    </source>
</evidence>
<dbReference type="Pfam" id="PF00903">
    <property type="entry name" value="Glyoxalase"/>
    <property type="match status" value="1"/>
</dbReference>
<dbReference type="AlphaFoldDB" id="A0A1S8L473"/>
<dbReference type="InterPro" id="IPR037523">
    <property type="entry name" value="VOC_core"/>
</dbReference>
<dbReference type="InterPro" id="IPR051332">
    <property type="entry name" value="Fosfomycin_Res_Enzymes"/>
</dbReference>
<keyword evidence="2" id="KW-1185">Reference proteome</keyword>
<organism evidence="1 2">
    <name type="scientific">Clostridium felsineum</name>
    <dbReference type="NCBI Taxonomy" id="36839"/>
    <lineage>
        <taxon>Bacteria</taxon>
        <taxon>Bacillati</taxon>
        <taxon>Bacillota</taxon>
        <taxon>Clostridia</taxon>
        <taxon>Eubacteriales</taxon>
        <taxon>Clostridiaceae</taxon>
        <taxon>Clostridium</taxon>
    </lineage>
</organism>
<evidence type="ECO:0000313" key="2">
    <source>
        <dbReference type="Proteomes" id="UP000190951"/>
    </source>
</evidence>
<dbReference type="EMBL" id="CP096983">
    <property type="protein sequence ID" value="URZ11896.1"/>
    <property type="molecule type" value="Genomic_DNA"/>
</dbReference>
<sequence>MNFCWITLTVKNMEESLKFYHDIIGLKIAERFNVGSDMEIVMLGNADGTKIELVCNKTESISAKAEGLSIGFQVKSLDYAMKLLKDNNIPIKRGPISPVPSSKFFFVDDPNGIEIQIIQNN</sequence>
<dbReference type="Proteomes" id="UP000190951">
    <property type="component" value="Chromosome"/>
</dbReference>
<dbReference type="SUPFAM" id="SSF54593">
    <property type="entry name" value="Glyoxalase/Bleomycin resistance protein/Dihydroxybiphenyl dioxygenase"/>
    <property type="match status" value="1"/>
</dbReference>
<dbReference type="InterPro" id="IPR029068">
    <property type="entry name" value="Glyas_Bleomycin-R_OHBP_Dase"/>
</dbReference>
<dbReference type="KEGG" id="crw:CROST_026130"/>
<dbReference type="Gene3D" id="3.10.180.10">
    <property type="entry name" value="2,3-Dihydroxybiphenyl 1,2-Dioxygenase, domain 1"/>
    <property type="match status" value="1"/>
</dbReference>